<comment type="caution">
    <text evidence="1">The sequence shown here is derived from an EMBL/GenBank/DDBJ whole genome shotgun (WGS) entry which is preliminary data.</text>
</comment>
<dbReference type="Pfam" id="PF08757">
    <property type="entry name" value="CotH"/>
    <property type="match status" value="1"/>
</dbReference>
<dbReference type="PROSITE" id="PS51257">
    <property type="entry name" value="PROKAR_LIPOPROTEIN"/>
    <property type="match status" value="1"/>
</dbReference>
<evidence type="ECO:0008006" key="3">
    <source>
        <dbReference type="Google" id="ProtNLM"/>
    </source>
</evidence>
<proteinExistence type="predicted"/>
<dbReference type="Proteomes" id="UP001501682">
    <property type="component" value="Unassembled WGS sequence"/>
</dbReference>
<reference evidence="2" key="1">
    <citation type="journal article" date="2019" name="Int. J. Syst. Evol. Microbiol.">
        <title>The Global Catalogue of Microorganisms (GCM) 10K type strain sequencing project: providing services to taxonomists for standard genome sequencing and annotation.</title>
        <authorList>
            <consortium name="The Broad Institute Genomics Platform"/>
            <consortium name="The Broad Institute Genome Sequencing Center for Infectious Disease"/>
            <person name="Wu L."/>
            <person name="Ma J."/>
        </authorList>
    </citation>
    <scope>NUCLEOTIDE SEQUENCE [LARGE SCALE GENOMIC DNA]</scope>
    <source>
        <strain evidence="2">JCM 17633</strain>
    </source>
</reference>
<protein>
    <recommendedName>
        <fullName evidence="3">CotH protein</fullName>
    </recommendedName>
</protein>
<dbReference type="PANTHER" id="PTHR40050:SF1">
    <property type="entry name" value="INNER SPORE COAT PROTEIN H"/>
    <property type="match status" value="1"/>
</dbReference>
<dbReference type="InterPro" id="IPR014867">
    <property type="entry name" value="Spore_coat_CotH_CotH2/3/7"/>
</dbReference>
<accession>A0ABP8CZ08</accession>
<gene>
    <name evidence="1" type="ORF">GCM10022292_26280</name>
</gene>
<organism evidence="1 2">
    <name type="scientific">Winogradskyella damuponensis</name>
    <dbReference type="NCBI Taxonomy" id="943939"/>
    <lineage>
        <taxon>Bacteria</taxon>
        <taxon>Pseudomonadati</taxon>
        <taxon>Bacteroidota</taxon>
        <taxon>Flavobacteriia</taxon>
        <taxon>Flavobacteriales</taxon>
        <taxon>Flavobacteriaceae</taxon>
        <taxon>Winogradskyella</taxon>
    </lineage>
</organism>
<evidence type="ECO:0000313" key="1">
    <source>
        <dbReference type="EMBL" id="GAA4245122.1"/>
    </source>
</evidence>
<evidence type="ECO:0000313" key="2">
    <source>
        <dbReference type="Proteomes" id="UP001501682"/>
    </source>
</evidence>
<dbReference type="PANTHER" id="PTHR40050">
    <property type="entry name" value="INNER SPORE COAT PROTEIN H"/>
    <property type="match status" value="1"/>
</dbReference>
<name>A0ABP8CZ08_9FLAO</name>
<dbReference type="EMBL" id="BAABCB010000027">
    <property type="protein sequence ID" value="GAA4245122.1"/>
    <property type="molecule type" value="Genomic_DNA"/>
</dbReference>
<keyword evidence="2" id="KW-1185">Reference proteome</keyword>
<sequence length="406" mass="47464">MLVMKKIIPILFLLLLLGCSEDRRVSETPEPSANLPTISITTENLSPIVSKEDYLNGSLEISGESIDNNLLVDLKIRGRGNTTWNFPKKPYQIKFDSKESVLGMPEDKKWILLANYTDKTMLRNEVAFDLSRFSDLDWTPESRFVELFINSEYLGVYQITQKVEESSNRVNIGDDGYLLEVDQLSRLDVDDVYFETSHYLFNIKEPSLNAEDNAYNIIKNYIELTESVLLGDNFSDPINGYAKYIDVDSFIDWYLVNEITKNNDAIFYSSVYMNYIPGGKLKMGPIWDYDISLGNINYNGNDTTDGFWIKNATWYSRLFEDPIFVEKVKSRFNYFYNNRSLFQEKINSNSSFLYEAQERNFNTWPILGVYVWPNNVFYPTYDEEVTYLDQWLNDRLEWLNTSFNNL</sequence>